<dbReference type="RefSeq" id="WP_275548155.1">
    <property type="nucleotide sequence ID" value="NZ_HG992338.1"/>
</dbReference>
<comment type="similarity">
    <text evidence="1">Belongs to the N(4)/N(6)-methyltransferase family.</text>
</comment>
<feature type="domain" description="DNA methylase adenine-specific" evidence="8">
    <location>
        <begin position="280"/>
        <end position="388"/>
    </location>
</feature>
<dbReference type="PRINTS" id="PR00507">
    <property type="entry name" value="N12N6MTFRASE"/>
</dbReference>
<dbReference type="EC" id="2.1.1.72" evidence="2"/>
<dbReference type="Proteomes" id="UP000835287">
    <property type="component" value="Chromosome"/>
</dbReference>
<evidence type="ECO:0000259" key="8">
    <source>
        <dbReference type="Pfam" id="PF02384"/>
    </source>
</evidence>
<gene>
    <name evidence="9" type="ORF">XAC301_37870</name>
</gene>
<dbReference type="Gene3D" id="3.40.50.150">
    <property type="entry name" value="Vaccinia Virus protein VP39"/>
    <property type="match status" value="1"/>
</dbReference>
<evidence type="ECO:0000256" key="3">
    <source>
        <dbReference type="ARBA" id="ARBA00022603"/>
    </source>
</evidence>
<keyword evidence="3" id="KW-0489">Methyltransferase</keyword>
<dbReference type="SUPFAM" id="SSF53335">
    <property type="entry name" value="S-adenosyl-L-methionine-dependent methyltransferases"/>
    <property type="match status" value="1"/>
</dbReference>
<reference evidence="9 10" key="1">
    <citation type="submission" date="2021-02" db="EMBL/GenBank/DDBJ databases">
        <authorList>
            <person name="Pothier F. J."/>
        </authorList>
    </citation>
    <scope>NUCLEOTIDE SEQUENCE [LARGE SCALE GENOMIC DNA]</scope>
    <source>
        <strain evidence="9 10">301</strain>
    </source>
</reference>
<dbReference type="EMBL" id="HG992338">
    <property type="protein sequence ID" value="CAE6838079.1"/>
    <property type="molecule type" value="Genomic_DNA"/>
</dbReference>
<evidence type="ECO:0000256" key="1">
    <source>
        <dbReference type="ARBA" id="ARBA00006594"/>
    </source>
</evidence>
<sequence>MLDRWLKKLGYADVGARLVKDAASVGGDRPYASELKALLDPAGEIRAAAVFEIDGVPAVCFIEGDPLQGGAEALSAIQSRVWNQGLVSVILQLGDEAMRAYAAIPGQERGPLIRLDRASDAKAYSAEGVQTPLLLARHPDWFQSGRRIDQDMLGNLKTAVQTLQPHVGKLQATQYLMAQVLFVSYLDHRGIVHDAYRAKYGVGRFSDLVAERDGAGLDALFAQLKEHFNGDFLSPQGAGAWAALPSAAFDILDSFLKRTDLRSGQQEFWRYDFRYIPVELLSGIYESFLGSEAAKVGAFYTPRHLANLAVDEAMVGLADDEVPVVFDGACGSGILLTTIFRRLLGRAERRAGKRLSLRERSDLLRASIFGADTNVSACRVTAFSLYLSILEDLVPQDIAQLTRKQHDKLPTLLGKNIFAGAEGDMFGDDHPISAGHMPQPTIMLSNPPWVEPDREDKPTFERWATRADVSARIGRIPLRQIAIAFTYRATELAPGARLCLILPASAFVKPQPRAFVQAWLRHVRLERLINFSDMRSLLFRAHHACMIAVARAIAPERGAPESEVEYLTPKADLSLAYNRLTIHFSDRHLLSQNRIINSPQILQRLYWGSDVETALLERLCGRGTIEDLVERGRFVKGKGFHVTDGKKRASLDALARRPFLSADSVPKAGPALPEYSFQALPYKRVASVGDERLYAGARVVFTDGLTSHRRLRACFSATEFSFNNSVGALRDLEDDAGLMGFLASYLSSDLAAYFALLTAPTAVLERTQIKLVEVTGLPFWLPEEHPDPAKARAVIKRVAKFVAKAQKQADQLLQPTDSGVRLDAEIEAAIREYFQIDPRMSQIVDETMAYVMPSVQPSTTANFPMGLHAHASEGQLQHYAQILMQELRRYRDLRGGSGRLVVQVAPWRRESPYGVVMATTGDGAPPSPRVQERAVREVMATLDRHALLTATTGGITQAADLVIRSGNTLIFAKPLIQRLWLTSAAMTDALRLVRHVTRMVS</sequence>
<keyword evidence="5" id="KW-0949">S-adenosyl-L-methionine</keyword>
<protein>
    <recommendedName>
        <fullName evidence="2">site-specific DNA-methyltransferase (adenine-specific)</fullName>
        <ecNumber evidence="2">2.1.1.72</ecNumber>
    </recommendedName>
</protein>
<evidence type="ECO:0000313" key="10">
    <source>
        <dbReference type="Proteomes" id="UP000835287"/>
    </source>
</evidence>
<keyword evidence="4" id="KW-0808">Transferase</keyword>
<organism evidence="9 10">
    <name type="scientific">Xanthomonas arboricola pv. corylina</name>
    <dbReference type="NCBI Taxonomy" id="487821"/>
    <lineage>
        <taxon>Bacteria</taxon>
        <taxon>Pseudomonadati</taxon>
        <taxon>Pseudomonadota</taxon>
        <taxon>Gammaproteobacteria</taxon>
        <taxon>Lysobacterales</taxon>
        <taxon>Lysobacteraceae</taxon>
        <taxon>Xanthomonas</taxon>
    </lineage>
</organism>
<comment type="catalytic activity">
    <reaction evidence="7">
        <text>a 2'-deoxyadenosine in DNA + S-adenosyl-L-methionine = an N(6)-methyl-2'-deoxyadenosine in DNA + S-adenosyl-L-homocysteine + H(+)</text>
        <dbReference type="Rhea" id="RHEA:15197"/>
        <dbReference type="Rhea" id="RHEA-COMP:12418"/>
        <dbReference type="Rhea" id="RHEA-COMP:12419"/>
        <dbReference type="ChEBI" id="CHEBI:15378"/>
        <dbReference type="ChEBI" id="CHEBI:57856"/>
        <dbReference type="ChEBI" id="CHEBI:59789"/>
        <dbReference type="ChEBI" id="CHEBI:90615"/>
        <dbReference type="ChEBI" id="CHEBI:90616"/>
        <dbReference type="EC" id="2.1.1.72"/>
    </reaction>
</comment>
<dbReference type="InterPro" id="IPR050953">
    <property type="entry name" value="N4_N6_ade-DNA_methylase"/>
</dbReference>
<keyword evidence="6" id="KW-0680">Restriction system</keyword>
<dbReference type="InterPro" id="IPR003356">
    <property type="entry name" value="DNA_methylase_A-5"/>
</dbReference>
<dbReference type="Pfam" id="PF02384">
    <property type="entry name" value="N6_Mtase"/>
    <property type="match status" value="1"/>
</dbReference>
<evidence type="ECO:0000256" key="5">
    <source>
        <dbReference type="ARBA" id="ARBA00022691"/>
    </source>
</evidence>
<proteinExistence type="inferred from homology"/>
<accession>A0ABN7N5R9</accession>
<evidence type="ECO:0000313" key="9">
    <source>
        <dbReference type="EMBL" id="CAE6838107.1"/>
    </source>
</evidence>
<dbReference type="EMBL" id="HG992338">
    <property type="protein sequence ID" value="CAE6838107.1"/>
    <property type="molecule type" value="Genomic_DNA"/>
</dbReference>
<evidence type="ECO:0000256" key="2">
    <source>
        <dbReference type="ARBA" id="ARBA00011900"/>
    </source>
</evidence>
<dbReference type="InterPro" id="IPR029063">
    <property type="entry name" value="SAM-dependent_MTases_sf"/>
</dbReference>
<name>A0ABN7N5R9_9XANT</name>
<dbReference type="PANTHER" id="PTHR33841:SF5">
    <property type="entry name" value="DNA METHYLASE (MODIFICATION METHYLASE) (METHYLTRANSFERASE)-RELATED"/>
    <property type="match status" value="1"/>
</dbReference>
<evidence type="ECO:0000256" key="4">
    <source>
        <dbReference type="ARBA" id="ARBA00022679"/>
    </source>
</evidence>
<dbReference type="PANTHER" id="PTHR33841">
    <property type="entry name" value="DNA METHYLTRANSFERASE YEEA-RELATED"/>
    <property type="match status" value="1"/>
</dbReference>
<evidence type="ECO:0000256" key="6">
    <source>
        <dbReference type="ARBA" id="ARBA00022747"/>
    </source>
</evidence>
<keyword evidence="10" id="KW-1185">Reference proteome</keyword>
<evidence type="ECO:0000256" key="7">
    <source>
        <dbReference type="ARBA" id="ARBA00047942"/>
    </source>
</evidence>